<dbReference type="RefSeq" id="WP_319836641.1">
    <property type="nucleotide sequence ID" value="NZ_CP137624.1"/>
</dbReference>
<keyword evidence="1" id="KW-0238">DNA-binding</keyword>
<protein>
    <submittedName>
        <fullName evidence="3">MerR family transcriptional regulator</fullName>
    </submittedName>
</protein>
<organism evidence="3 4">
    <name type="scientific">Lysinibacillus louembei</name>
    <dbReference type="NCBI Taxonomy" id="1470088"/>
    <lineage>
        <taxon>Bacteria</taxon>
        <taxon>Bacillati</taxon>
        <taxon>Bacillota</taxon>
        <taxon>Bacilli</taxon>
        <taxon>Bacillales</taxon>
        <taxon>Bacillaceae</taxon>
        <taxon>Lysinibacillus</taxon>
    </lineage>
</organism>
<reference evidence="3 4" key="1">
    <citation type="submission" date="2023-09" db="EMBL/GenBank/DDBJ databases">
        <authorList>
            <person name="Page C.A."/>
            <person name="Perez-Diaz I.M."/>
        </authorList>
    </citation>
    <scope>NUCLEOTIDE SEQUENCE [LARGE SCALE GENOMIC DNA]</scope>
    <source>
        <strain evidence="3 4">Ll15</strain>
    </source>
</reference>
<sequence length="141" mass="16410">MFIKQFAAKYHLSQDTLRFYEKEGMLHPQRLENGYRFYDVSCERAVKFIQVMKNIGFSLQEIRSLLTLSGQPMSEECNQASHALFAHKINEIERQLAFLTMALDALKMAEGLVQEGKYESNKEQIDEVVEEMYRKLGDSFA</sequence>
<proteinExistence type="predicted"/>
<dbReference type="InterPro" id="IPR000551">
    <property type="entry name" value="MerR-type_HTH_dom"/>
</dbReference>
<dbReference type="Gene3D" id="1.10.1660.10">
    <property type="match status" value="1"/>
</dbReference>
<feature type="domain" description="HTH merR-type" evidence="2">
    <location>
        <begin position="1"/>
        <end position="68"/>
    </location>
</feature>
<gene>
    <name evidence="3" type="ORF">R6U77_17620</name>
</gene>
<dbReference type="InterPro" id="IPR009061">
    <property type="entry name" value="DNA-bd_dom_put_sf"/>
</dbReference>
<name>A0ABZ0S2T0_9BACI</name>
<evidence type="ECO:0000259" key="2">
    <source>
        <dbReference type="PROSITE" id="PS50937"/>
    </source>
</evidence>
<keyword evidence="4" id="KW-1185">Reference proteome</keyword>
<dbReference type="PANTHER" id="PTHR30204:SF97">
    <property type="entry name" value="MERR FAMILY REGULATORY PROTEIN"/>
    <property type="match status" value="1"/>
</dbReference>
<dbReference type="PANTHER" id="PTHR30204">
    <property type="entry name" value="REDOX-CYCLING DRUG-SENSING TRANSCRIPTIONAL ACTIVATOR SOXR"/>
    <property type="match status" value="1"/>
</dbReference>
<dbReference type="Pfam" id="PF13411">
    <property type="entry name" value="MerR_1"/>
    <property type="match status" value="1"/>
</dbReference>
<dbReference type="PROSITE" id="PS50937">
    <property type="entry name" value="HTH_MERR_2"/>
    <property type="match status" value="1"/>
</dbReference>
<accession>A0ABZ0S2T0</accession>
<evidence type="ECO:0000256" key="1">
    <source>
        <dbReference type="ARBA" id="ARBA00023125"/>
    </source>
</evidence>
<dbReference type="Proteomes" id="UP001322664">
    <property type="component" value="Chromosome"/>
</dbReference>
<dbReference type="InterPro" id="IPR047057">
    <property type="entry name" value="MerR_fam"/>
</dbReference>
<dbReference type="EMBL" id="CP137624">
    <property type="protein sequence ID" value="WPK11687.1"/>
    <property type="molecule type" value="Genomic_DNA"/>
</dbReference>
<evidence type="ECO:0000313" key="4">
    <source>
        <dbReference type="Proteomes" id="UP001322664"/>
    </source>
</evidence>
<evidence type="ECO:0000313" key="3">
    <source>
        <dbReference type="EMBL" id="WPK11687.1"/>
    </source>
</evidence>
<dbReference type="SMART" id="SM00422">
    <property type="entry name" value="HTH_MERR"/>
    <property type="match status" value="1"/>
</dbReference>
<dbReference type="SUPFAM" id="SSF46955">
    <property type="entry name" value="Putative DNA-binding domain"/>
    <property type="match status" value="1"/>
</dbReference>